<evidence type="ECO:0000313" key="4">
    <source>
        <dbReference type="EMBL" id="KAI6651032.1"/>
    </source>
</evidence>
<dbReference type="Pfam" id="PF04818">
    <property type="entry name" value="CID"/>
    <property type="match status" value="1"/>
</dbReference>
<dbReference type="Pfam" id="PF01805">
    <property type="entry name" value="Surp"/>
    <property type="match status" value="1"/>
</dbReference>
<feature type="domain" description="SURP motif" evidence="2">
    <location>
        <begin position="17"/>
        <end position="59"/>
    </location>
</feature>
<evidence type="ECO:0000313" key="5">
    <source>
        <dbReference type="Proteomes" id="UP001165289"/>
    </source>
</evidence>
<organism evidence="4 5">
    <name type="scientific">Oopsacas minuta</name>
    <dbReference type="NCBI Taxonomy" id="111878"/>
    <lineage>
        <taxon>Eukaryota</taxon>
        <taxon>Metazoa</taxon>
        <taxon>Porifera</taxon>
        <taxon>Hexactinellida</taxon>
        <taxon>Hexasterophora</taxon>
        <taxon>Lyssacinosida</taxon>
        <taxon>Leucopsacidae</taxon>
        <taxon>Oopsacas</taxon>
    </lineage>
</organism>
<feature type="compositionally biased region" description="Pro residues" evidence="1">
    <location>
        <begin position="270"/>
        <end position="290"/>
    </location>
</feature>
<feature type="compositionally biased region" description="Low complexity" evidence="1">
    <location>
        <begin position="588"/>
        <end position="615"/>
    </location>
</feature>
<dbReference type="Gene3D" id="1.10.10.790">
    <property type="entry name" value="Surp module"/>
    <property type="match status" value="1"/>
</dbReference>
<evidence type="ECO:0000259" key="2">
    <source>
        <dbReference type="PROSITE" id="PS50128"/>
    </source>
</evidence>
<sequence>MDVNLQRQPEDTDVRTLIDGFAKFVAKNGLEFENLTKEKHKGNPQFSFLFGGLNYQYYQQKLNEARMPQRSDQESSLEQISPQQPQDPLVNEFEQVIKPVIAQCTKDSISAGKSWILSHFQTQDECIRVSQLLLGKTKCLPGMNFYNRLHVVYLINDVLHHCIRKNNQNLRRALQQQIPHMFSNCSKGATPDNLKKLTKLVKIWRSQNYFEEGILVSLDFILAQRESELANIPVASDKEPSQQHSLPMNPFPPPQPTDPSLINIQRPPMHQHPPPHNIMPSPGPPAPPYPSGGDGPERHLMPQQGFGNPNQFNYFSQQPRFRPPPPMHPGYEMQRHPNHPIEGMQSWSHRPPFPFNPHDQYNPGPHLRPPGPPEIERYEHPNRFERPPHPGDSRYSDLNLEANDYPYIHQEPEQMCPGPRDPHRFSHPHHAPPPSHAPAYSERFPMPFQADTPPPSHFEQDMEAPPPETGDTFNIQYYDLPAGLMAPLVPLAEHSYTPLDPSLIRLPPPQQPSQRLLNAVDNFYSPPTEENPRNKKGWEAKALIDFFEAKRMAILGKSPFERIGVTGGVEGFQRFAPGNEKDKNYTESSHSSGNSPSGSRSHTPSSLSQESSHSSYTGSPPDSPIKDITDTTSDAYPTRERKPDKDGMGRELGFSSYSFHQSTRADDSELIDDKYAGVGLELRSSDIYEQYRRTKSYTYNRRPPPTKKSGYKGRK</sequence>
<dbReference type="GO" id="GO:0048471">
    <property type="term" value="C:perinuclear region of cytoplasm"/>
    <property type="evidence" value="ECO:0007669"/>
    <property type="project" value="TreeGrafter"/>
</dbReference>
<dbReference type="SUPFAM" id="SSF109905">
    <property type="entry name" value="Surp module (SWAP domain)"/>
    <property type="match status" value="1"/>
</dbReference>
<dbReference type="SUPFAM" id="SSF48464">
    <property type="entry name" value="ENTH/VHS domain"/>
    <property type="match status" value="1"/>
</dbReference>
<dbReference type="InterPro" id="IPR000061">
    <property type="entry name" value="Surp"/>
</dbReference>
<feature type="region of interest" description="Disordered" evidence="1">
    <location>
        <begin position="415"/>
        <end position="467"/>
    </location>
</feature>
<dbReference type="EMBL" id="JAKMXF010000308">
    <property type="protein sequence ID" value="KAI6651032.1"/>
    <property type="molecule type" value="Genomic_DNA"/>
</dbReference>
<feature type="compositionally biased region" description="Basic and acidic residues" evidence="1">
    <location>
        <begin position="683"/>
        <end position="692"/>
    </location>
</feature>
<dbReference type="InterPro" id="IPR035967">
    <property type="entry name" value="SWAP/Surp_sf"/>
</dbReference>
<dbReference type="InterPro" id="IPR008942">
    <property type="entry name" value="ENTH_VHS"/>
</dbReference>
<feature type="compositionally biased region" description="Basic and acidic residues" evidence="1">
    <location>
        <begin position="637"/>
        <end position="649"/>
    </location>
</feature>
<feature type="compositionally biased region" description="Basic and acidic residues" evidence="1">
    <location>
        <begin position="374"/>
        <end position="393"/>
    </location>
</feature>
<dbReference type="AlphaFoldDB" id="A0AAV7JPV2"/>
<evidence type="ECO:0000259" key="3">
    <source>
        <dbReference type="PROSITE" id="PS51391"/>
    </source>
</evidence>
<feature type="region of interest" description="Disordered" evidence="1">
    <location>
        <begin position="355"/>
        <end position="393"/>
    </location>
</feature>
<dbReference type="GO" id="GO:0006874">
    <property type="term" value="P:intracellular calcium ion homeostasis"/>
    <property type="evidence" value="ECO:0007669"/>
    <property type="project" value="TreeGrafter"/>
</dbReference>
<dbReference type="InterPro" id="IPR006569">
    <property type="entry name" value="CID_dom"/>
</dbReference>
<protein>
    <submittedName>
        <fullName evidence="4">Calcium homeostasis endoplasmic reticulum protein</fullName>
    </submittedName>
</protein>
<dbReference type="SMART" id="SM00648">
    <property type="entry name" value="SWAP"/>
    <property type="match status" value="1"/>
</dbReference>
<dbReference type="Proteomes" id="UP001165289">
    <property type="component" value="Unassembled WGS sequence"/>
</dbReference>
<dbReference type="PROSITE" id="PS51391">
    <property type="entry name" value="CID"/>
    <property type="match status" value="1"/>
</dbReference>
<evidence type="ECO:0000256" key="1">
    <source>
        <dbReference type="SAM" id="MobiDB-lite"/>
    </source>
</evidence>
<name>A0AAV7JPV2_9METZ</name>
<dbReference type="PROSITE" id="PS50128">
    <property type="entry name" value="SURP"/>
    <property type="match status" value="1"/>
</dbReference>
<feature type="domain" description="CID" evidence="3">
    <location>
        <begin position="85"/>
        <end position="226"/>
    </location>
</feature>
<keyword evidence="5" id="KW-1185">Reference proteome</keyword>
<comment type="caution">
    <text evidence="4">The sequence shown here is derived from an EMBL/GenBank/DDBJ whole genome shotgun (WGS) entry which is preliminary data.</text>
</comment>
<gene>
    <name evidence="4" type="ORF">LOD99_5609</name>
</gene>
<feature type="region of interest" description="Disordered" evidence="1">
    <location>
        <begin position="236"/>
        <end position="312"/>
    </location>
</feature>
<feature type="region of interest" description="Disordered" evidence="1">
    <location>
        <begin position="571"/>
        <end position="654"/>
    </location>
</feature>
<accession>A0AAV7JPV2</accession>
<dbReference type="Pfam" id="PF25127">
    <property type="entry name" value="DUF7819"/>
    <property type="match status" value="1"/>
</dbReference>
<proteinExistence type="predicted"/>
<reference evidence="4 5" key="1">
    <citation type="journal article" date="2023" name="BMC Biol.">
        <title>The compact genome of the sponge Oopsacas minuta (Hexactinellida) is lacking key metazoan core genes.</title>
        <authorList>
            <person name="Santini S."/>
            <person name="Schenkelaars Q."/>
            <person name="Jourda C."/>
            <person name="Duchesne M."/>
            <person name="Belahbib H."/>
            <person name="Rocher C."/>
            <person name="Selva M."/>
            <person name="Riesgo A."/>
            <person name="Vervoort M."/>
            <person name="Leys S.P."/>
            <person name="Kodjabachian L."/>
            <person name="Le Bivic A."/>
            <person name="Borchiellini C."/>
            <person name="Claverie J.M."/>
            <person name="Renard E."/>
        </authorList>
    </citation>
    <scope>NUCLEOTIDE SEQUENCE [LARGE SCALE GENOMIC DNA]</scope>
    <source>
        <strain evidence="4">SPO-2</strain>
    </source>
</reference>
<dbReference type="InterPro" id="IPR056721">
    <property type="entry name" value="DUF7819"/>
</dbReference>
<feature type="region of interest" description="Disordered" evidence="1">
    <location>
        <begin position="678"/>
        <end position="715"/>
    </location>
</feature>
<dbReference type="Gene3D" id="1.25.40.90">
    <property type="match status" value="1"/>
</dbReference>
<dbReference type="GO" id="GO:0006396">
    <property type="term" value="P:RNA processing"/>
    <property type="evidence" value="ECO:0007669"/>
    <property type="project" value="InterPro"/>
</dbReference>
<dbReference type="PANTHER" id="PTHR12323">
    <property type="entry name" value="SR-RELATED CTD ASSOCIATED FACTOR 6"/>
    <property type="match status" value="1"/>
</dbReference>
<dbReference type="PANTHER" id="PTHR12323:SF0">
    <property type="entry name" value="CALCIUM HOMEOSTASIS ENDOPLASMIC RETICULUM PROTEIN"/>
    <property type="match status" value="1"/>
</dbReference>
<dbReference type="GO" id="GO:0003723">
    <property type="term" value="F:RNA binding"/>
    <property type="evidence" value="ECO:0007669"/>
    <property type="project" value="InterPro"/>
</dbReference>